<dbReference type="Gene3D" id="1.20.1280.130">
    <property type="match status" value="1"/>
</dbReference>
<dbReference type="InterPro" id="IPR004088">
    <property type="entry name" value="KH_dom_type_1"/>
</dbReference>
<evidence type="ECO:0000256" key="8">
    <source>
        <dbReference type="ARBA" id="ARBA00023034"/>
    </source>
</evidence>
<reference evidence="13" key="1">
    <citation type="submission" date="2016-11" db="UniProtKB">
        <authorList>
            <consortium name="WormBaseParasite"/>
        </authorList>
    </citation>
    <scope>IDENTIFICATION</scope>
</reference>
<dbReference type="GO" id="GO:0042147">
    <property type="term" value="P:retrograde transport, endosome to Golgi"/>
    <property type="evidence" value="ECO:0007669"/>
    <property type="project" value="InterPro"/>
</dbReference>
<keyword evidence="7" id="KW-0653">Protein transport</keyword>
<feature type="domain" description="S1 motif" evidence="11">
    <location>
        <begin position="135"/>
        <end position="213"/>
    </location>
</feature>
<dbReference type="Gene3D" id="2.40.50.140">
    <property type="entry name" value="Nucleic acid-binding proteins"/>
    <property type="match status" value="1"/>
</dbReference>
<evidence type="ECO:0000256" key="2">
    <source>
        <dbReference type="ARBA" id="ARBA00009150"/>
    </source>
</evidence>
<dbReference type="SUPFAM" id="SSF54791">
    <property type="entry name" value="Eukaryotic type KH-domain (KH-domain type I)"/>
    <property type="match status" value="1"/>
</dbReference>
<evidence type="ECO:0000256" key="1">
    <source>
        <dbReference type="ARBA" id="ARBA00004601"/>
    </source>
</evidence>
<feature type="compositionally biased region" description="Acidic residues" evidence="10">
    <location>
        <begin position="86"/>
        <end position="102"/>
    </location>
</feature>
<dbReference type="Gene3D" id="2.40.50.100">
    <property type="match status" value="1"/>
</dbReference>
<dbReference type="PANTHER" id="PTHR12965">
    <property type="entry name" value="VACUOLAR PROTEIN SORTING 54"/>
    <property type="match status" value="1"/>
</dbReference>
<dbReference type="InterPro" id="IPR036612">
    <property type="entry name" value="KH_dom_type_1_sf"/>
</dbReference>
<dbReference type="Gene3D" id="6.10.250.860">
    <property type="match status" value="1"/>
</dbReference>
<evidence type="ECO:0000313" key="12">
    <source>
        <dbReference type="Proteomes" id="UP000095280"/>
    </source>
</evidence>
<keyword evidence="6" id="KW-0694">RNA-binding</keyword>
<dbReference type="GO" id="GO:0005829">
    <property type="term" value="C:cytosol"/>
    <property type="evidence" value="ECO:0007669"/>
    <property type="project" value="GOC"/>
</dbReference>
<keyword evidence="8" id="KW-0333">Golgi apparatus</keyword>
<accession>A0A1I8HG00</accession>
<proteinExistence type="inferred from homology"/>
<feature type="region of interest" description="Disordered" evidence="10">
    <location>
        <begin position="375"/>
        <end position="394"/>
    </location>
</feature>
<protein>
    <recommendedName>
        <fullName evidence="4">Vacuolar protein sorting-associated protein 54</fullName>
    </recommendedName>
</protein>
<dbReference type="Pfam" id="PF07928">
    <property type="entry name" value="Vps54"/>
    <property type="match status" value="1"/>
</dbReference>
<dbReference type="SUPFAM" id="SSF50249">
    <property type="entry name" value="Nucleic acid-binding proteins"/>
    <property type="match status" value="1"/>
</dbReference>
<dbReference type="GO" id="GO:0015031">
    <property type="term" value="P:protein transport"/>
    <property type="evidence" value="ECO:0007669"/>
    <property type="project" value="UniProtKB-KW"/>
</dbReference>
<dbReference type="Pfam" id="PF15985">
    <property type="entry name" value="KH_6"/>
    <property type="match status" value="1"/>
</dbReference>
<dbReference type="PROSITE" id="PS50126">
    <property type="entry name" value="S1"/>
    <property type="match status" value="1"/>
</dbReference>
<evidence type="ECO:0000256" key="5">
    <source>
        <dbReference type="ARBA" id="ARBA00022448"/>
    </source>
</evidence>
<evidence type="ECO:0000256" key="6">
    <source>
        <dbReference type="ARBA" id="ARBA00022884"/>
    </source>
</evidence>
<sequence length="1332" mass="145464">MQSAPDDEELDSLSIRLVGLDENYPVRLNWNDLGVQFSKQSIVVPGDRLTRSREFIPGHGTLRRTVEAGSGNASFAAGRRQKQNDDNAEDNDEDDEDEDEEGAWELAASVAGRQHVVNKLLCVLPGRSRYAGEIGDVVVGRVQEVASRRWRIDANARLQATLHLSGVLLPGEDLRRKSEEDERAMRAVLAEGDLVSAEVQSVQADGSLVLHTRNARYGRLGQGTLVRVPPALIKRSKTHFHSLPCGVTLVLGMNGYCWCGPTPGQSDVREPLASPADRSEVARVRACVRLLAVNHVPLYDTSVMQAYEVARESPVALLSRPDEQLRVARLVAEQLLTAEVGEAQPGGGGFGLHSGDLISGGAFIRLHLSGGEMPGPGANAGLTEQPGKQPRQHRCSLCQSLPNFPSAERFAHHLRSAHLTIEGGSYLCRYGPNSVCRYQPMEGVSERDYELHVLRHHATGGATTSGGGVPDCVHTYREVRDGVTPGERWTPLHSVVNLPAVLNDPRRHRQASDVFSRTWGDAFERAEAPPSSLLPVIGRRDFERYLAKVAGPAKVRTRPDETPTAASAAPSTPSMTARLAQVESLFFQPEFDIRQKEVFSQVLPWQALQSGSSGGWRQLQEHLTQQLDVVEEAIAGQVSRKSHALFQTAASQDDIRTRLDGAVQSVRQFRQRLAGARQASSSSQLLVLRCWRRRRNCVAALERLELLLSVRATQPTIQQLLAATDYCGALDLMNSAQEALGQQLRGLHCCRHLHSQLVELRKFVGQMVESELVSALAKQLKTGQGAEALGPCALGMLRYGRSLHDCAAVLKREAFEHLRLLVRGCVQSAVQQQPAGSGSSSSGGEELTLMDQMRQLDFDPWLSMLESVCTSLHSALVHFAQAVTAVRTILGPLCSMLEAEQMLVDVRQNAQEKAVKLLAARSKDAFLERLSPAEFVRLSALVGAFADQLDGISLRSVVDNDASNGGKIENGSVVDEPTTNGGEAKPATAAAAAAAAATKTAGQSGSALLRSALHNQALRLVGRFHAERKTSLSLLLDNERWKPADVPAEFQLLASAIGEGRLDALASSSGSATYASAVAIAQSPSAASSIELCGEHFRVSSATLMLVRFSIEYCRLATDLRHCAAREVFGHLVELLKHFNSRCCQLVLGAGAIQLVGLKTITTKNLCLAQRSLQLVLAILPHVTNHFVSRLGLPAVCQRALLDTAKDYGDHSAEISRKLVELMDSKAKQQLAVWQFRPPSPSVHIRSVVQAHCKLHENMAELLPRQQVTEIFLRLHNSFKEDFRRKLRECGVTNDRSPQHLHASTDMAFYLDSLRALRGLENFNDDFSDLWK</sequence>
<dbReference type="InterPro" id="IPR019515">
    <property type="entry name" value="VPS54_N"/>
</dbReference>
<dbReference type="Pfam" id="PF10475">
    <property type="entry name" value="Vps54_N"/>
    <property type="match status" value="1"/>
</dbReference>
<dbReference type="Proteomes" id="UP000095280">
    <property type="component" value="Unplaced"/>
</dbReference>
<evidence type="ECO:0000256" key="9">
    <source>
        <dbReference type="ARBA" id="ARBA00023054"/>
    </source>
</evidence>
<comment type="similarity">
    <text evidence="3">Belongs to the RRP4 family.</text>
</comment>
<dbReference type="SMART" id="SM00316">
    <property type="entry name" value="S1"/>
    <property type="match status" value="1"/>
</dbReference>
<dbReference type="InterPro" id="IPR012501">
    <property type="entry name" value="Vps54_C"/>
</dbReference>
<dbReference type="GO" id="GO:0000938">
    <property type="term" value="C:GARP complex"/>
    <property type="evidence" value="ECO:0007669"/>
    <property type="project" value="InterPro"/>
</dbReference>
<evidence type="ECO:0000313" key="13">
    <source>
        <dbReference type="WBParaSite" id="maker-uti_cns_0006038-snap-gene-0.6-mRNA-1"/>
    </source>
</evidence>
<comment type="subcellular location">
    <subcellularLocation>
        <location evidence="1">Golgi apparatus</location>
        <location evidence="1">trans-Golgi network</location>
    </subcellularLocation>
</comment>
<dbReference type="InterPro" id="IPR012340">
    <property type="entry name" value="NA-bd_OB-fold"/>
</dbReference>
<evidence type="ECO:0000256" key="10">
    <source>
        <dbReference type="SAM" id="MobiDB-lite"/>
    </source>
</evidence>
<dbReference type="PANTHER" id="PTHR12965:SF0">
    <property type="entry name" value="VACUOLAR PROTEIN SORTING-ASSOCIATED PROTEIN 54"/>
    <property type="match status" value="1"/>
</dbReference>
<dbReference type="InterPro" id="IPR003029">
    <property type="entry name" value="S1_domain"/>
</dbReference>
<feature type="region of interest" description="Disordered" evidence="10">
    <location>
        <begin position="67"/>
        <end position="102"/>
    </location>
</feature>
<evidence type="ECO:0000259" key="11">
    <source>
        <dbReference type="PROSITE" id="PS50126"/>
    </source>
</evidence>
<dbReference type="GO" id="GO:0006896">
    <property type="term" value="P:Golgi to vacuole transport"/>
    <property type="evidence" value="ECO:0007669"/>
    <property type="project" value="TreeGrafter"/>
</dbReference>
<dbReference type="Pfam" id="PF21266">
    <property type="entry name" value="S1_RRP4"/>
    <property type="match status" value="1"/>
</dbReference>
<feature type="compositionally biased region" description="Low complexity" evidence="10">
    <location>
        <begin position="562"/>
        <end position="574"/>
    </location>
</feature>
<dbReference type="InterPro" id="IPR048565">
    <property type="entry name" value="S1_RRP4"/>
</dbReference>
<name>A0A1I8HG00_9PLAT</name>
<dbReference type="GO" id="GO:0019905">
    <property type="term" value="F:syntaxin binding"/>
    <property type="evidence" value="ECO:0007669"/>
    <property type="project" value="TreeGrafter"/>
</dbReference>
<dbReference type="GO" id="GO:0003723">
    <property type="term" value="F:RNA binding"/>
    <property type="evidence" value="ECO:0007669"/>
    <property type="project" value="UniProtKB-KW"/>
</dbReference>
<keyword evidence="9" id="KW-0175">Coiled coil</keyword>
<evidence type="ECO:0000256" key="3">
    <source>
        <dbReference type="ARBA" id="ARBA00009155"/>
    </source>
</evidence>
<organism evidence="12 13">
    <name type="scientific">Macrostomum lignano</name>
    <dbReference type="NCBI Taxonomy" id="282301"/>
    <lineage>
        <taxon>Eukaryota</taxon>
        <taxon>Metazoa</taxon>
        <taxon>Spiralia</taxon>
        <taxon>Lophotrochozoa</taxon>
        <taxon>Platyhelminthes</taxon>
        <taxon>Rhabditophora</taxon>
        <taxon>Macrostomorpha</taxon>
        <taxon>Macrostomida</taxon>
        <taxon>Macrostomidae</taxon>
        <taxon>Macrostomum</taxon>
    </lineage>
</organism>
<feature type="region of interest" description="Disordered" evidence="10">
    <location>
        <begin position="553"/>
        <end position="574"/>
    </location>
</feature>
<comment type="similarity">
    <text evidence="2">Belongs to the VPS54 family.</text>
</comment>
<dbReference type="CDD" id="cd05789">
    <property type="entry name" value="S1_Rrp4"/>
    <property type="match status" value="1"/>
</dbReference>
<evidence type="ECO:0000256" key="4">
    <source>
        <dbReference type="ARBA" id="ARBA00017665"/>
    </source>
</evidence>
<feature type="region of interest" description="Disordered" evidence="10">
    <location>
        <begin position="965"/>
        <end position="984"/>
    </location>
</feature>
<keyword evidence="12" id="KW-1185">Reference proteome</keyword>
<evidence type="ECO:0000256" key="7">
    <source>
        <dbReference type="ARBA" id="ARBA00022927"/>
    </source>
</evidence>
<keyword evidence="5" id="KW-0813">Transport</keyword>
<dbReference type="WBParaSite" id="maker-uti_cns_0006038-snap-gene-0.6-mRNA-1">
    <property type="protein sequence ID" value="maker-uti_cns_0006038-snap-gene-0.6-mRNA-1"/>
    <property type="gene ID" value="maker-uti_cns_0006038-snap-gene-0.6"/>
</dbReference>
<dbReference type="InterPro" id="IPR039745">
    <property type="entry name" value="Vps54"/>
</dbReference>
<dbReference type="CDD" id="cd22525">
    <property type="entry name" value="KH-I_Rrp4_eukar"/>
    <property type="match status" value="1"/>
</dbReference>